<feature type="compositionally biased region" description="Basic residues" evidence="1">
    <location>
        <begin position="144"/>
        <end position="157"/>
    </location>
</feature>
<evidence type="ECO:0000313" key="2">
    <source>
        <dbReference type="EMBL" id="KAG2909586.1"/>
    </source>
</evidence>
<dbReference type="SUPFAM" id="SSF54160">
    <property type="entry name" value="Chromo domain-like"/>
    <property type="match status" value="1"/>
</dbReference>
<feature type="region of interest" description="Disordered" evidence="1">
    <location>
        <begin position="133"/>
        <end position="157"/>
    </location>
</feature>
<dbReference type="AlphaFoldDB" id="A0A8T1BTN2"/>
<dbReference type="InterPro" id="IPR016197">
    <property type="entry name" value="Chromo-like_dom_sf"/>
</dbReference>
<reference evidence="2" key="1">
    <citation type="submission" date="2018-10" db="EMBL/GenBank/DDBJ databases">
        <title>Effector identification in a new, highly contiguous assembly of the strawberry crown rot pathogen Phytophthora cactorum.</title>
        <authorList>
            <person name="Armitage A.D."/>
            <person name="Nellist C.F."/>
            <person name="Bates H."/>
            <person name="Vickerstaff R.J."/>
            <person name="Harrison R.J."/>
        </authorList>
    </citation>
    <scope>NUCLEOTIDE SEQUENCE</scope>
    <source>
        <strain evidence="2">4032</strain>
    </source>
</reference>
<dbReference type="EMBL" id="RCMI01000465">
    <property type="protein sequence ID" value="KAG2909586.1"/>
    <property type="molecule type" value="Genomic_DNA"/>
</dbReference>
<name>A0A8T1BTN2_9STRA</name>
<dbReference type="VEuPathDB" id="FungiDB:PC110_g20224"/>
<evidence type="ECO:0008006" key="4">
    <source>
        <dbReference type="Google" id="ProtNLM"/>
    </source>
</evidence>
<evidence type="ECO:0000256" key="1">
    <source>
        <dbReference type="SAM" id="MobiDB-lite"/>
    </source>
</evidence>
<dbReference type="Proteomes" id="UP000774804">
    <property type="component" value="Unassembled WGS sequence"/>
</dbReference>
<protein>
    <recommendedName>
        <fullName evidence="4">Chromo domain-containing protein</fullName>
    </recommendedName>
</protein>
<sequence length="157" mass="19066">MVPLKPRQRHTSWFQRIRSMFNHVRTALSSSPPSPFNEHEDSDDDDNFIARGRRFRESGSEELVVQEDDYELKQIWAKRQIEVLPLYLAQREGFEELTWEPAAHFSPKILRDFEQQYEDSVWDYQSARGRRRVLRRERPTRTSQRIRPRRPVQRQLE</sequence>
<gene>
    <name evidence="2" type="ORF">PC115_g13210</name>
</gene>
<evidence type="ECO:0000313" key="3">
    <source>
        <dbReference type="Proteomes" id="UP000774804"/>
    </source>
</evidence>
<feature type="region of interest" description="Disordered" evidence="1">
    <location>
        <begin position="28"/>
        <end position="47"/>
    </location>
</feature>
<comment type="caution">
    <text evidence="2">The sequence shown here is derived from an EMBL/GenBank/DDBJ whole genome shotgun (WGS) entry which is preliminary data.</text>
</comment>
<accession>A0A8T1BTN2</accession>
<proteinExistence type="predicted"/>
<organism evidence="2 3">
    <name type="scientific">Phytophthora cactorum</name>
    <dbReference type="NCBI Taxonomy" id="29920"/>
    <lineage>
        <taxon>Eukaryota</taxon>
        <taxon>Sar</taxon>
        <taxon>Stramenopiles</taxon>
        <taxon>Oomycota</taxon>
        <taxon>Peronosporomycetes</taxon>
        <taxon>Peronosporales</taxon>
        <taxon>Peronosporaceae</taxon>
        <taxon>Phytophthora</taxon>
    </lineage>
</organism>